<protein>
    <recommendedName>
        <fullName evidence="3">Transcriptional regulator</fullName>
    </recommendedName>
</protein>
<organism evidence="1 2">
    <name type="scientific">Kitasatospora kazusensis</name>
    <dbReference type="NCBI Taxonomy" id="407974"/>
    <lineage>
        <taxon>Bacteria</taxon>
        <taxon>Bacillati</taxon>
        <taxon>Actinomycetota</taxon>
        <taxon>Actinomycetes</taxon>
        <taxon>Kitasatosporales</taxon>
        <taxon>Streptomycetaceae</taxon>
        <taxon>Kitasatospora</taxon>
    </lineage>
</organism>
<evidence type="ECO:0000313" key="2">
    <source>
        <dbReference type="Proteomes" id="UP001422759"/>
    </source>
</evidence>
<evidence type="ECO:0008006" key="3">
    <source>
        <dbReference type="Google" id="ProtNLM"/>
    </source>
</evidence>
<accession>A0ABP5KZC5</accession>
<name>A0ABP5KZC5_9ACTN</name>
<gene>
    <name evidence="1" type="ORF">GCM10009760_21520</name>
</gene>
<dbReference type="InterPro" id="IPR036086">
    <property type="entry name" value="ParB/Sulfiredoxin_sf"/>
</dbReference>
<dbReference type="RefSeq" id="WP_344463340.1">
    <property type="nucleotide sequence ID" value="NZ_BAAANT010000009.1"/>
</dbReference>
<keyword evidence="2" id="KW-1185">Reference proteome</keyword>
<reference evidence="2" key="1">
    <citation type="journal article" date="2019" name="Int. J. Syst. Evol. Microbiol.">
        <title>The Global Catalogue of Microorganisms (GCM) 10K type strain sequencing project: providing services to taxonomists for standard genome sequencing and annotation.</title>
        <authorList>
            <consortium name="The Broad Institute Genomics Platform"/>
            <consortium name="The Broad Institute Genome Sequencing Center for Infectious Disease"/>
            <person name="Wu L."/>
            <person name="Ma J."/>
        </authorList>
    </citation>
    <scope>NUCLEOTIDE SEQUENCE [LARGE SCALE GENOMIC DNA]</scope>
    <source>
        <strain evidence="2">JCM 14560</strain>
    </source>
</reference>
<comment type="caution">
    <text evidence="1">The sequence shown here is derived from an EMBL/GenBank/DDBJ whole genome shotgun (WGS) entry which is preliminary data.</text>
</comment>
<proteinExistence type="predicted"/>
<evidence type="ECO:0000313" key="1">
    <source>
        <dbReference type="EMBL" id="GAA2139365.1"/>
    </source>
</evidence>
<dbReference type="Proteomes" id="UP001422759">
    <property type="component" value="Unassembled WGS sequence"/>
</dbReference>
<sequence length="471" mass="52411">MSPDYGRPPLAAQNQELVEERLREASVAGGVRESLKIEWRGEPLNIEVIHMPTDNLYYNPQTHRIRAQRSHDPALDAELEANAWSTQSQDYLHFLLQAKPSNPDETDPDFDELKKSIKSFGQNDAGLITRDGILVNGNSRRAALKELGGQSIRVAVLPGDSTWADISAVELSLQLRKDHRRDYSYINRLLAIDEQLSLGRPLSSIAHEFRTTTIACEQDIWVLTCVREMIDRSSVGGVRLRLVDFEDHQEKLKELRRRYAKEAAANREQADLIKEARMAAILLGFSKTDVRLIEQDFQDRYLNQRLPEALKTAPAPAPASVSIPGLGRSVKPTVPRVVAARALTDSILRAKAAESAGDKLPPQQVKEASLTFATARAAMEAALEPAGRDSRIRKRKQVAPDRLADACQDIEQCITDLVLARGSRSLDEEAFDEAVLKLREGLGKLAKEAQRSIAEPGEGVTWLIDAVQKKE</sequence>
<dbReference type="SUPFAM" id="SSF110849">
    <property type="entry name" value="ParB/Sulfiredoxin"/>
    <property type="match status" value="1"/>
</dbReference>
<dbReference type="EMBL" id="BAAANT010000009">
    <property type="protein sequence ID" value="GAA2139365.1"/>
    <property type="molecule type" value="Genomic_DNA"/>
</dbReference>